<organism evidence="1 2">
    <name type="scientific">Neophaeococcomyces mojaviensis</name>
    <dbReference type="NCBI Taxonomy" id="3383035"/>
    <lineage>
        <taxon>Eukaryota</taxon>
        <taxon>Fungi</taxon>
        <taxon>Dikarya</taxon>
        <taxon>Ascomycota</taxon>
        <taxon>Pezizomycotina</taxon>
        <taxon>Eurotiomycetes</taxon>
        <taxon>Chaetothyriomycetidae</taxon>
        <taxon>Chaetothyriales</taxon>
        <taxon>Chaetothyriales incertae sedis</taxon>
        <taxon>Neophaeococcomyces</taxon>
    </lineage>
</organism>
<accession>A0ACC2ZZJ8</accession>
<dbReference type="EMBL" id="JAPDRQ010000163">
    <property type="protein sequence ID" value="KAJ9653195.1"/>
    <property type="molecule type" value="Genomic_DNA"/>
</dbReference>
<protein>
    <submittedName>
        <fullName evidence="1">Proteasome-interacting protein cic1</fullName>
    </submittedName>
</protein>
<reference evidence="1" key="1">
    <citation type="submission" date="2022-10" db="EMBL/GenBank/DDBJ databases">
        <title>Culturing micro-colonial fungi from biological soil crusts in the Mojave desert and describing Neophaeococcomyces mojavensis, and introducing the new genera and species Taxawa tesnikishii.</title>
        <authorList>
            <person name="Kurbessoian T."/>
            <person name="Stajich J.E."/>
        </authorList>
    </citation>
    <scope>NUCLEOTIDE SEQUENCE</scope>
    <source>
        <strain evidence="1">JES_112</strain>
    </source>
</reference>
<proteinExistence type="predicted"/>
<gene>
    <name evidence="1" type="primary">CIC1</name>
    <name evidence="1" type="ORF">H2198_007606</name>
</gene>
<name>A0ACC2ZZJ8_9EURO</name>
<evidence type="ECO:0000313" key="2">
    <source>
        <dbReference type="Proteomes" id="UP001172386"/>
    </source>
</evidence>
<keyword evidence="2" id="KW-1185">Reference proteome</keyword>
<sequence>MALTTHISQLDKTQTPYKIDPEQTLRASQALLRHVKAEVQRIQDQGGKRNLLAKDESDDDHDEEDAQPIWLNITTKTYTEDKIRLKPSKIPVPHSLNRNENSTICLITTDPQRAIKNVVADSAFPASLATRITRIIGFSKLIARYKSFEQRRQLLSEHDVFLADERIVGRLPKVLGKVFYKGTAKRPIPVSLAPKAESGDKPNKGSNAKVSKDVKQASVGSPHHVAKEVEKALTCVPVSLSPGHNIAIRVALDAFTAEQIRENVAAVANGVIDRLVVNGWRNVKSIHIKTSDSIAVPVWLAEDVFAENTQKALTEGADELLQSAGADADSEASSKKRKRKATTSRGPQSGERKKARRAEEAAREKDEAAVRKARLTSQKASVFGTKP</sequence>
<dbReference type="Proteomes" id="UP001172386">
    <property type="component" value="Unassembled WGS sequence"/>
</dbReference>
<keyword evidence="1" id="KW-0647">Proteasome</keyword>
<evidence type="ECO:0000313" key="1">
    <source>
        <dbReference type="EMBL" id="KAJ9653195.1"/>
    </source>
</evidence>
<comment type="caution">
    <text evidence="1">The sequence shown here is derived from an EMBL/GenBank/DDBJ whole genome shotgun (WGS) entry which is preliminary data.</text>
</comment>